<keyword evidence="1" id="KW-1133">Transmembrane helix</keyword>
<dbReference type="OrthoDB" id="5186924at2"/>
<keyword evidence="1" id="KW-0812">Transmembrane</keyword>
<organism evidence="3 4">
    <name type="scientific">Roseicitreum antarcticum</name>
    <dbReference type="NCBI Taxonomy" id="564137"/>
    <lineage>
        <taxon>Bacteria</taxon>
        <taxon>Pseudomonadati</taxon>
        <taxon>Pseudomonadota</taxon>
        <taxon>Alphaproteobacteria</taxon>
        <taxon>Rhodobacterales</taxon>
        <taxon>Paracoccaceae</taxon>
        <taxon>Roseicitreum</taxon>
    </lineage>
</organism>
<dbReference type="EMBL" id="FNOM01000003">
    <property type="protein sequence ID" value="SDW75113.1"/>
    <property type="molecule type" value="Genomic_DNA"/>
</dbReference>
<name>A0A1H2W3D0_9RHOB</name>
<dbReference type="InterPro" id="IPR009936">
    <property type="entry name" value="DUF1468"/>
</dbReference>
<dbReference type="STRING" id="564137.SAMN04488238_103257"/>
<feature type="transmembrane region" description="Helical" evidence="1">
    <location>
        <begin position="81"/>
        <end position="104"/>
    </location>
</feature>
<accession>A0A1H2W3D0</accession>
<dbReference type="RefSeq" id="WP_092886757.1">
    <property type="nucleotide sequence ID" value="NZ_CP061498.1"/>
</dbReference>
<evidence type="ECO:0000256" key="1">
    <source>
        <dbReference type="SAM" id="Phobius"/>
    </source>
</evidence>
<proteinExistence type="predicted"/>
<dbReference type="Pfam" id="PF07331">
    <property type="entry name" value="TctB"/>
    <property type="match status" value="1"/>
</dbReference>
<feature type="transmembrane region" description="Helical" evidence="1">
    <location>
        <begin position="124"/>
        <end position="145"/>
    </location>
</feature>
<feature type="transmembrane region" description="Helical" evidence="1">
    <location>
        <begin position="15"/>
        <end position="35"/>
    </location>
</feature>
<dbReference type="AlphaFoldDB" id="A0A1H2W3D0"/>
<feature type="domain" description="DUF1468" evidence="2">
    <location>
        <begin position="17"/>
        <end position="150"/>
    </location>
</feature>
<feature type="transmembrane region" description="Helical" evidence="1">
    <location>
        <begin position="47"/>
        <end position="69"/>
    </location>
</feature>
<keyword evidence="4" id="KW-1185">Reference proteome</keyword>
<protein>
    <submittedName>
        <fullName evidence="3">Tripartite tricarboxylate transporter TctB family protein</fullName>
    </submittedName>
</protein>
<gene>
    <name evidence="3" type="ORF">SAMN04488238_103257</name>
</gene>
<evidence type="ECO:0000313" key="3">
    <source>
        <dbReference type="EMBL" id="SDW75113.1"/>
    </source>
</evidence>
<reference evidence="3 4" key="1">
    <citation type="submission" date="2016-10" db="EMBL/GenBank/DDBJ databases">
        <authorList>
            <person name="de Groot N.N."/>
        </authorList>
    </citation>
    <scope>NUCLEOTIDE SEQUENCE [LARGE SCALE GENOMIC DNA]</scope>
    <source>
        <strain evidence="3 4">CGMCC 1.8894</strain>
    </source>
</reference>
<dbReference type="Proteomes" id="UP000198539">
    <property type="component" value="Unassembled WGS sequence"/>
</dbReference>
<evidence type="ECO:0000313" key="4">
    <source>
        <dbReference type="Proteomes" id="UP000198539"/>
    </source>
</evidence>
<sequence length="154" mass="16501">MQGTDQDQPSIARRALSGGVLLLIGVIMLAVAWDYPVGRLTQMGPGFIPRIIGFVICVLAIAIIAMDVTAPTVARVGKTHWRGLIFVSVGILIFAAFVDVVGLVPSMFLAVAVSMFADDDARPLSVVVYASLTTFGGWLLFLVALELPIPAFWR</sequence>
<evidence type="ECO:0000259" key="2">
    <source>
        <dbReference type="Pfam" id="PF07331"/>
    </source>
</evidence>
<keyword evidence="1" id="KW-0472">Membrane</keyword>